<dbReference type="KEGG" id="mtp:Mthe_1119"/>
<dbReference type="EMBL" id="CP000477">
    <property type="protein sequence ID" value="ABK14902.1"/>
    <property type="molecule type" value="Genomic_DNA"/>
</dbReference>
<protein>
    <submittedName>
        <fullName evidence="1">Uncharacterized protein</fullName>
    </submittedName>
</protein>
<dbReference type="STRING" id="349307.Mthe_1119"/>
<dbReference type="Proteomes" id="UP000000674">
    <property type="component" value="Chromosome"/>
</dbReference>
<proteinExistence type="predicted"/>
<evidence type="ECO:0000313" key="1">
    <source>
        <dbReference type="EMBL" id="ABK14902.1"/>
    </source>
</evidence>
<organism evidence="1 2">
    <name type="scientific">Methanothrix thermoacetophila (strain DSM 6194 / JCM 14653 / NBRC 101360 / PT)</name>
    <name type="common">Methanosaeta thermophila</name>
    <dbReference type="NCBI Taxonomy" id="349307"/>
    <lineage>
        <taxon>Archaea</taxon>
        <taxon>Methanobacteriati</taxon>
        <taxon>Methanobacteriota</taxon>
        <taxon>Stenosarchaea group</taxon>
        <taxon>Methanomicrobia</taxon>
        <taxon>Methanotrichales</taxon>
        <taxon>Methanotrichaceae</taxon>
        <taxon>Methanothrix</taxon>
    </lineage>
</organism>
<keyword evidence="2" id="KW-1185">Reference proteome</keyword>
<name>A0B878_METTP</name>
<evidence type="ECO:0000313" key="2">
    <source>
        <dbReference type="Proteomes" id="UP000000674"/>
    </source>
</evidence>
<dbReference type="GeneID" id="4463394"/>
<accession>A0B878</accession>
<gene>
    <name evidence="1" type="ordered locus">Mthe_1119</name>
</gene>
<dbReference type="AlphaFoldDB" id="A0B878"/>
<dbReference type="HOGENOM" id="CLU_1559519_0_0_2"/>
<dbReference type="RefSeq" id="WP_011696295.1">
    <property type="nucleotide sequence ID" value="NC_008553.1"/>
</dbReference>
<sequence>MRFLIISLMICVLLSAHSLGRDTTIVYSGSVVPLDQEAVDVNGIWSLSLNETVITAAINQTGREITGRCRSDAWSGVISGMVSGDQMSIAIAALYDDVLISIYMSGKFAGEMVNGEFIRMDSSGFSESGSFIARRVSSETSGYTSSKRVVINRTEYRVSGPVSGILGMNQL</sequence>
<reference evidence="1 2" key="1">
    <citation type="submission" date="2006-10" db="EMBL/GenBank/DDBJ databases">
        <title>Complete sequence of Methanosaeta thermophila PT.</title>
        <authorList>
            <consortium name="US DOE Joint Genome Institute"/>
            <person name="Copeland A."/>
            <person name="Lucas S."/>
            <person name="Lapidus A."/>
            <person name="Barry K."/>
            <person name="Detter J.C."/>
            <person name="Glavina del Rio T."/>
            <person name="Hammon N."/>
            <person name="Israni S."/>
            <person name="Pitluck S."/>
            <person name="Chain P."/>
            <person name="Malfatti S."/>
            <person name="Shin M."/>
            <person name="Vergez L."/>
            <person name="Schmutz J."/>
            <person name="Larimer F."/>
            <person name="Land M."/>
            <person name="Hauser L."/>
            <person name="Kyrpides N."/>
            <person name="Kim E."/>
            <person name="Smith K.S."/>
            <person name="Ingram-Smith C."/>
            <person name="Richardson P."/>
        </authorList>
    </citation>
    <scope>NUCLEOTIDE SEQUENCE [LARGE SCALE GENOMIC DNA]</scope>
    <source>
        <strain evidence="2">DSM 6194 / JCM 14653 / NBRC 101360 / PT</strain>
    </source>
</reference>